<dbReference type="EMBL" id="MGGI01000016">
    <property type="protein sequence ID" value="OGM26123.1"/>
    <property type="molecule type" value="Genomic_DNA"/>
</dbReference>
<organism evidence="1 2">
    <name type="scientific">Candidatus Woesebacteria bacterium RIFCSPHIGHO2_01_FULL_39_28</name>
    <dbReference type="NCBI Taxonomy" id="1802496"/>
    <lineage>
        <taxon>Bacteria</taxon>
        <taxon>Candidatus Woeseibacteriota</taxon>
    </lineage>
</organism>
<name>A0A1F7YFM7_9BACT</name>
<accession>A0A1F7YFM7</accession>
<proteinExistence type="predicted"/>
<dbReference type="AlphaFoldDB" id="A0A1F7YFM7"/>
<comment type="caution">
    <text evidence="1">The sequence shown here is derived from an EMBL/GenBank/DDBJ whole genome shotgun (WGS) entry which is preliminary data.</text>
</comment>
<protein>
    <submittedName>
        <fullName evidence="1">Uncharacterized protein</fullName>
    </submittedName>
</protein>
<sequence>MAADIDPDARRNFLRGVAVGAVTAGPLGAALDKLSQQPQQDKKGGYLHETLTPLIIDTS</sequence>
<dbReference type="Proteomes" id="UP000178851">
    <property type="component" value="Unassembled WGS sequence"/>
</dbReference>
<reference evidence="1 2" key="1">
    <citation type="journal article" date="2016" name="Nat. Commun.">
        <title>Thousands of microbial genomes shed light on interconnected biogeochemical processes in an aquifer system.</title>
        <authorList>
            <person name="Anantharaman K."/>
            <person name="Brown C.T."/>
            <person name="Hug L.A."/>
            <person name="Sharon I."/>
            <person name="Castelle C.J."/>
            <person name="Probst A.J."/>
            <person name="Thomas B.C."/>
            <person name="Singh A."/>
            <person name="Wilkins M.J."/>
            <person name="Karaoz U."/>
            <person name="Brodie E.L."/>
            <person name="Williams K.H."/>
            <person name="Hubbard S.S."/>
            <person name="Banfield J.F."/>
        </authorList>
    </citation>
    <scope>NUCLEOTIDE SEQUENCE [LARGE SCALE GENOMIC DNA]</scope>
</reference>
<dbReference type="InterPro" id="IPR019546">
    <property type="entry name" value="TAT_signal_bac_arc"/>
</dbReference>
<evidence type="ECO:0000313" key="2">
    <source>
        <dbReference type="Proteomes" id="UP000178851"/>
    </source>
</evidence>
<evidence type="ECO:0000313" key="1">
    <source>
        <dbReference type="EMBL" id="OGM26123.1"/>
    </source>
</evidence>
<dbReference type="NCBIfam" id="TIGR01409">
    <property type="entry name" value="TAT_signal_seq"/>
    <property type="match status" value="1"/>
</dbReference>
<gene>
    <name evidence="1" type="ORF">A2627_03720</name>
</gene>